<dbReference type="FunFam" id="3.40.80.10:FF:000001">
    <property type="entry name" value="Peptidoglycan recognition protein 1"/>
    <property type="match status" value="1"/>
</dbReference>
<dbReference type="PIRSF" id="PIRSF037945">
    <property type="entry name" value="PGRPs"/>
    <property type="match status" value="1"/>
</dbReference>
<feature type="region of interest" description="Disordered" evidence="9">
    <location>
        <begin position="183"/>
        <end position="203"/>
    </location>
</feature>
<dbReference type="EMBL" id="JAPWTK010000017">
    <property type="protein sequence ID" value="KAJ8958409.1"/>
    <property type="molecule type" value="Genomic_DNA"/>
</dbReference>
<dbReference type="Gene3D" id="3.40.80.10">
    <property type="entry name" value="Peptidoglycan recognition protein-like"/>
    <property type="match status" value="1"/>
</dbReference>
<dbReference type="SMART" id="SM00644">
    <property type="entry name" value="Ami_2"/>
    <property type="match status" value="1"/>
</dbReference>
<dbReference type="CDD" id="cd06583">
    <property type="entry name" value="PGRP"/>
    <property type="match status" value="1"/>
</dbReference>
<dbReference type="InterPro" id="IPR017331">
    <property type="entry name" value="Peptidoglycan_recognition"/>
</dbReference>
<keyword evidence="13" id="KW-1185">Reference proteome</keyword>
<evidence type="ECO:0000256" key="3">
    <source>
        <dbReference type="ARBA" id="ARBA00022729"/>
    </source>
</evidence>
<keyword evidence="3" id="KW-0732">Signal</keyword>
<protein>
    <recommendedName>
        <fullName evidence="7">Peptidoglycan-recognition protein</fullName>
    </recommendedName>
</protein>
<feature type="domain" description="Peptidoglycan recognition protein family" evidence="11">
    <location>
        <begin position="8"/>
        <end position="151"/>
    </location>
</feature>
<dbReference type="InterPro" id="IPR015510">
    <property type="entry name" value="PGRP"/>
</dbReference>
<feature type="disulfide bond" evidence="8">
    <location>
        <begin position="45"/>
        <end position="51"/>
    </location>
</feature>
<dbReference type="GO" id="GO:0045087">
    <property type="term" value="P:innate immune response"/>
    <property type="evidence" value="ECO:0007669"/>
    <property type="project" value="UniProtKB-KW"/>
</dbReference>
<dbReference type="InterPro" id="IPR036505">
    <property type="entry name" value="Amidase/PGRP_sf"/>
</dbReference>
<name>A0AAV8Z5A9_9CUCU</name>
<dbReference type="Pfam" id="PF01510">
    <property type="entry name" value="Amidase_2"/>
    <property type="match status" value="1"/>
</dbReference>
<accession>A0AAV8Z5A9</accession>
<reference evidence="12" key="1">
    <citation type="journal article" date="2023" name="Insect Mol. Biol.">
        <title>Genome sequencing provides insights into the evolution of gene families encoding plant cell wall-degrading enzymes in longhorned beetles.</title>
        <authorList>
            <person name="Shin N.R."/>
            <person name="Okamura Y."/>
            <person name="Kirsch R."/>
            <person name="Pauchet Y."/>
        </authorList>
    </citation>
    <scope>NUCLEOTIDE SEQUENCE</scope>
    <source>
        <strain evidence="12">AMC_N1</strain>
    </source>
</reference>
<dbReference type="SUPFAM" id="SSF55846">
    <property type="entry name" value="N-acetylmuramoyl-L-alanine amidase-like"/>
    <property type="match status" value="1"/>
</dbReference>
<feature type="compositionally biased region" description="Basic residues" evidence="9">
    <location>
        <begin position="194"/>
        <end position="203"/>
    </location>
</feature>
<dbReference type="AlphaFoldDB" id="A0AAV8Z5A9"/>
<gene>
    <name evidence="12" type="ORF">NQ318_002191</name>
</gene>
<evidence type="ECO:0000256" key="7">
    <source>
        <dbReference type="PIRNR" id="PIRNR037945"/>
    </source>
</evidence>
<comment type="caution">
    <text evidence="12">The sequence shown here is derived from an EMBL/GenBank/DDBJ whole genome shotgun (WGS) entry which is preliminary data.</text>
</comment>
<organism evidence="12 13">
    <name type="scientific">Aromia moschata</name>
    <dbReference type="NCBI Taxonomy" id="1265417"/>
    <lineage>
        <taxon>Eukaryota</taxon>
        <taxon>Metazoa</taxon>
        <taxon>Ecdysozoa</taxon>
        <taxon>Arthropoda</taxon>
        <taxon>Hexapoda</taxon>
        <taxon>Insecta</taxon>
        <taxon>Pterygota</taxon>
        <taxon>Neoptera</taxon>
        <taxon>Endopterygota</taxon>
        <taxon>Coleoptera</taxon>
        <taxon>Polyphaga</taxon>
        <taxon>Cucujiformia</taxon>
        <taxon>Chrysomeloidea</taxon>
        <taxon>Cerambycidae</taxon>
        <taxon>Cerambycinae</taxon>
        <taxon>Callichromatini</taxon>
        <taxon>Aromia</taxon>
    </lineage>
</organism>
<dbReference type="SMART" id="SM00701">
    <property type="entry name" value="PGRP"/>
    <property type="match status" value="1"/>
</dbReference>
<dbReference type="PANTHER" id="PTHR11022:SF77">
    <property type="entry name" value="PEPTIDOGLYCAN-RECOGNITION PROTEIN LB"/>
    <property type="match status" value="1"/>
</dbReference>
<comment type="similarity">
    <text evidence="1 7">Belongs to the N-acetylmuramoyl-L-alanine amidase 2 family.</text>
</comment>
<evidence type="ECO:0000256" key="9">
    <source>
        <dbReference type="SAM" id="MobiDB-lite"/>
    </source>
</evidence>
<comment type="function">
    <text evidence="6">Peptidoglycan-recognition protein probably involved in innate immunity by binding to peptidoglycans (PGN) of bacteria and activating the prophenoloxidase (proPO) cascade immune response. Binds to 1,3-beta-D-glucan and PGN.</text>
</comment>
<evidence type="ECO:0000256" key="4">
    <source>
        <dbReference type="ARBA" id="ARBA00022859"/>
    </source>
</evidence>
<feature type="domain" description="N-acetylmuramoyl-L-alanine amidase" evidence="10">
    <location>
        <begin position="19"/>
        <end position="166"/>
    </location>
</feature>
<dbReference type="PANTHER" id="PTHR11022">
    <property type="entry name" value="PEPTIDOGLYCAN RECOGNITION PROTEIN"/>
    <property type="match status" value="1"/>
</dbReference>
<evidence type="ECO:0000313" key="12">
    <source>
        <dbReference type="EMBL" id="KAJ8958409.1"/>
    </source>
</evidence>
<evidence type="ECO:0000256" key="5">
    <source>
        <dbReference type="ARBA" id="ARBA00023157"/>
    </source>
</evidence>
<dbReference type="InterPro" id="IPR006619">
    <property type="entry name" value="PGRP_domain_met/bac"/>
</dbReference>
<keyword evidence="5" id="KW-1015">Disulfide bond</keyword>
<evidence type="ECO:0000256" key="8">
    <source>
        <dbReference type="PIRSR" id="PIRSR037945-1"/>
    </source>
</evidence>
<evidence type="ECO:0000313" key="13">
    <source>
        <dbReference type="Proteomes" id="UP001162162"/>
    </source>
</evidence>
<dbReference type="GO" id="GO:0008745">
    <property type="term" value="F:N-acetylmuramoyl-L-alanine amidase activity"/>
    <property type="evidence" value="ECO:0007669"/>
    <property type="project" value="InterPro"/>
</dbReference>
<evidence type="ECO:0000259" key="10">
    <source>
        <dbReference type="SMART" id="SM00644"/>
    </source>
</evidence>
<proteinExistence type="inferred from homology"/>
<evidence type="ECO:0000256" key="6">
    <source>
        <dbReference type="ARBA" id="ARBA00057187"/>
    </source>
</evidence>
<keyword evidence="2 7" id="KW-0399">Innate immunity</keyword>
<dbReference type="GO" id="GO:0009253">
    <property type="term" value="P:peptidoglycan catabolic process"/>
    <property type="evidence" value="ECO:0007669"/>
    <property type="project" value="InterPro"/>
</dbReference>
<evidence type="ECO:0000256" key="1">
    <source>
        <dbReference type="ARBA" id="ARBA00007553"/>
    </source>
</evidence>
<sequence length="203" mass="23164">MYLKIMDPVIVSRSEWNAKPAKAVEEMTNPVPYVVIHHSYTPLACNTSEECVQAMHWMQDFHQDVRKWWDIGYHFAAGGDGRIYEGRGWSRVGAHAPHYNNISIGICVIGDWTSNLPPETQLGEVKKFIAMGVREGKIMEDYKLAGQEGTDCPGDALYNEIKTWPHYYTTPDYTVYRRLAEPSSTVPPYESNKLKKRHLDAEG</sequence>
<dbReference type="Proteomes" id="UP001162162">
    <property type="component" value="Unassembled WGS sequence"/>
</dbReference>
<keyword evidence="4 7" id="KW-0391">Immunity</keyword>
<evidence type="ECO:0000259" key="11">
    <source>
        <dbReference type="SMART" id="SM00701"/>
    </source>
</evidence>
<dbReference type="GO" id="GO:0042834">
    <property type="term" value="F:peptidoglycan binding"/>
    <property type="evidence" value="ECO:0007669"/>
    <property type="project" value="InterPro"/>
</dbReference>
<evidence type="ECO:0000256" key="2">
    <source>
        <dbReference type="ARBA" id="ARBA00022588"/>
    </source>
</evidence>
<dbReference type="InterPro" id="IPR002502">
    <property type="entry name" value="Amidase_domain"/>
</dbReference>
<dbReference type="GO" id="GO:0008270">
    <property type="term" value="F:zinc ion binding"/>
    <property type="evidence" value="ECO:0007669"/>
    <property type="project" value="InterPro"/>
</dbReference>